<proteinExistence type="predicted"/>
<reference evidence="2" key="1">
    <citation type="submission" date="2015-08" db="EMBL/GenBank/DDBJ databases">
        <title>Genome sequence of the strict anaerobe Clostridium homopropionicum LuHBu1 (DSM 5847T).</title>
        <authorList>
            <person name="Poehlein A."/>
            <person name="Beck M."/>
            <person name="Schiel-Bengelsdorf B."/>
            <person name="Bengelsdorf F.R."/>
            <person name="Daniel R."/>
            <person name="Duerre P."/>
        </authorList>
    </citation>
    <scope>NUCLEOTIDE SEQUENCE [LARGE SCALE GENOMIC DNA]</scope>
    <source>
        <strain evidence="2">DSM 5847</strain>
    </source>
</reference>
<accession>A0A0L6ZA32</accession>
<dbReference type="STRING" id="36844.SAMN04488501_10273"/>
<dbReference type="Proteomes" id="UP000037043">
    <property type="component" value="Unassembled WGS sequence"/>
</dbReference>
<dbReference type="Gene3D" id="3.30.420.10">
    <property type="entry name" value="Ribonuclease H-like superfamily/Ribonuclease H"/>
    <property type="match status" value="1"/>
</dbReference>
<organism evidence="1 2">
    <name type="scientific">Clostridium homopropionicum DSM 5847</name>
    <dbReference type="NCBI Taxonomy" id="1121318"/>
    <lineage>
        <taxon>Bacteria</taxon>
        <taxon>Bacillati</taxon>
        <taxon>Bacillota</taxon>
        <taxon>Clostridia</taxon>
        <taxon>Eubacteriales</taxon>
        <taxon>Clostridiaceae</taxon>
        <taxon>Clostridium</taxon>
    </lineage>
</organism>
<dbReference type="AlphaFoldDB" id="A0A0L6ZA32"/>
<gene>
    <name evidence="1" type="primary">tnsB_1</name>
    <name evidence="1" type="ORF">CLHOM_19200</name>
</gene>
<keyword evidence="2" id="KW-1185">Reference proteome</keyword>
<dbReference type="RefSeq" id="WP_052221457.1">
    <property type="nucleotide sequence ID" value="NZ_LHUR01000022.1"/>
</dbReference>
<evidence type="ECO:0000313" key="1">
    <source>
        <dbReference type="EMBL" id="KOA19831.1"/>
    </source>
</evidence>
<dbReference type="EMBL" id="LHUR01000022">
    <property type="protein sequence ID" value="KOA19831.1"/>
    <property type="molecule type" value="Genomic_DNA"/>
</dbReference>
<sequence>MIQLLVNDILNYNDSNEIIRERILWIDEKYEYCFTIQLDTNKTIIKEKLIKQLINAIENNSVEISTDSISELVYIDNEYIKKYKDSIDKKFEIINYAISKSPEPYIFYHKYRGKVVEAASTKFNLSKTVIYKYLRLYWQGGKIKFSLIPKYNNCGAPGREKNFSKKTGRPSYEEKILNKKIGIPITEEIKDIFQKTLDKYYRKPNEMSLRLVYKLMIKDFFTEVSNGQLVVKSRYQIPNLNQFYNWVRNKSDIRTNKKKRMGDRKYQLKNRQLPSNTLQEVLGPGSRYEIDSTICDIYLVSRIDKSKVIGRPTLYIIVDVFSRLITGMNISFECASWNGSASTIYNCTENKVKFCEKYGIKINSDEWPSQGLPNIILADRGELIGPIGEHIVSNLNITLENTPTGRGDRKPIVEQMFHRLNARIKALLPGAVKKDHKERGERDYKLDAKLDIYEYTQIVLIAIKNINSSLIDDYQLTKEMIADGVRVIPIELWKWGMLNKTGKLKRINDDLLKLKLMKHDTASITERGIKYRKMLYTTEVIEKKGLFELARINGHKTIPIVFDDRDMTFIYFYDKLSNRYIRCELKNEYKMYTNLTLDEVKDFQINSIVEKKRMQDYINQNEVDMYSEIEKIMKSSAKNLQSVKVSKKDMKYNKRLEIVFNNEINKMDKFSYTNHILQNEFTNYSEDDNKNTIRELEALSKIKMRRKNNEK</sequence>
<dbReference type="InterPro" id="IPR036397">
    <property type="entry name" value="RNaseH_sf"/>
</dbReference>
<evidence type="ECO:0000313" key="2">
    <source>
        <dbReference type="Proteomes" id="UP000037043"/>
    </source>
</evidence>
<comment type="caution">
    <text evidence="1">The sequence shown here is derived from an EMBL/GenBank/DDBJ whole genome shotgun (WGS) entry which is preliminary data.</text>
</comment>
<dbReference type="GO" id="GO:0003676">
    <property type="term" value="F:nucleic acid binding"/>
    <property type="evidence" value="ECO:0007669"/>
    <property type="project" value="InterPro"/>
</dbReference>
<name>A0A0L6ZA32_9CLOT</name>
<dbReference type="PATRIC" id="fig|1121318.3.peg.1940"/>
<protein>
    <submittedName>
        <fullName evidence="1">Transposon Tn7 transposition protein TnsB</fullName>
    </submittedName>
</protein>